<dbReference type="Proteomes" id="UP000681722">
    <property type="component" value="Unassembled WGS sequence"/>
</dbReference>
<dbReference type="EMBL" id="CAJOBC010092873">
    <property type="protein sequence ID" value="CAF4412551.1"/>
    <property type="molecule type" value="Genomic_DNA"/>
</dbReference>
<organism evidence="1 5">
    <name type="scientific">Didymodactylos carnosus</name>
    <dbReference type="NCBI Taxonomy" id="1234261"/>
    <lineage>
        <taxon>Eukaryota</taxon>
        <taxon>Metazoa</taxon>
        <taxon>Spiralia</taxon>
        <taxon>Gnathifera</taxon>
        <taxon>Rotifera</taxon>
        <taxon>Eurotatoria</taxon>
        <taxon>Bdelloidea</taxon>
        <taxon>Philodinida</taxon>
        <taxon>Philodinidae</taxon>
        <taxon>Didymodactylos</taxon>
    </lineage>
</organism>
<dbReference type="EMBL" id="CAJNOK010043458">
    <property type="protein sequence ID" value="CAF1569486.1"/>
    <property type="molecule type" value="Genomic_DNA"/>
</dbReference>
<reference evidence="1" key="1">
    <citation type="submission" date="2021-02" db="EMBL/GenBank/DDBJ databases">
        <authorList>
            <person name="Nowell W R."/>
        </authorList>
    </citation>
    <scope>NUCLEOTIDE SEQUENCE</scope>
</reference>
<dbReference type="Proteomes" id="UP000682733">
    <property type="component" value="Unassembled WGS sequence"/>
</dbReference>
<name>A0A815X0S6_9BILA</name>
<sequence>GTNRIVRQLEVPSSLQGQYQQLLLELVQELTADVDESDINDDEINLLKERIEALISLAIDEQNLELNSATLASLFQELSEELLSDPTLLCCNAIFDDCCFRRSNPVRICANKRKLAFVLKVVLSEI</sequence>
<dbReference type="Proteomes" id="UP000677228">
    <property type="component" value="Unassembled WGS sequence"/>
</dbReference>
<comment type="caution">
    <text evidence="1">The sequence shown here is derived from an EMBL/GenBank/DDBJ whole genome shotgun (WGS) entry which is preliminary data.</text>
</comment>
<evidence type="ECO:0000313" key="2">
    <source>
        <dbReference type="EMBL" id="CAF1569486.1"/>
    </source>
</evidence>
<dbReference type="AlphaFoldDB" id="A0A815X0S6"/>
<keyword evidence="5" id="KW-1185">Reference proteome</keyword>
<protein>
    <submittedName>
        <fullName evidence="1">Uncharacterized protein</fullName>
    </submittedName>
</protein>
<proteinExistence type="predicted"/>
<dbReference type="EMBL" id="CAJNOQ010027182">
    <property type="protein sequence ID" value="CAF1551500.1"/>
    <property type="molecule type" value="Genomic_DNA"/>
</dbReference>
<gene>
    <name evidence="1" type="ORF">GPM918_LOCUS39231</name>
    <name evidence="2" type="ORF">OVA965_LOCUS40275</name>
    <name evidence="4" type="ORF">SRO942_LOCUS40093</name>
    <name evidence="3" type="ORF">TMI583_LOCUS41684</name>
</gene>
<feature type="non-terminal residue" evidence="1">
    <location>
        <position position="1"/>
    </location>
</feature>
<dbReference type="Proteomes" id="UP000663829">
    <property type="component" value="Unassembled WGS sequence"/>
</dbReference>
<evidence type="ECO:0000313" key="3">
    <source>
        <dbReference type="EMBL" id="CAF4363463.1"/>
    </source>
</evidence>
<dbReference type="EMBL" id="CAJOBA010066220">
    <property type="protein sequence ID" value="CAF4363463.1"/>
    <property type="molecule type" value="Genomic_DNA"/>
</dbReference>
<accession>A0A815X0S6</accession>
<evidence type="ECO:0000313" key="4">
    <source>
        <dbReference type="EMBL" id="CAF4412551.1"/>
    </source>
</evidence>
<evidence type="ECO:0000313" key="1">
    <source>
        <dbReference type="EMBL" id="CAF1551500.1"/>
    </source>
</evidence>
<evidence type="ECO:0000313" key="5">
    <source>
        <dbReference type="Proteomes" id="UP000663829"/>
    </source>
</evidence>